<sequence length="259" mass="27285">MKFSLAAAAAFLAADSAFAARMTEKRWAAHAKRALTLTESRSSGLLNRTQENEETSTNWAGSVVKTTGVTSVTGTFTVPSVSLPEGANSYELYGATAWVGIDGDTGTNSILQTGVDFLAEGGQTGYEAWFEWYPAASHTFSMDVNAGDVITVTVTATSSTSGSAVIENHSTGQSVTHSFHDQSVALSQVYAEWIVEDFEYGSSLIPFAEFGSVTFTDSSAQTSQGTVGPAQGTVMDIKQDGQMLTSSSIDGNSLTVKYV</sequence>
<dbReference type="OrthoDB" id="2862635at2759"/>
<evidence type="ECO:0000313" key="4">
    <source>
        <dbReference type="Proteomes" id="UP000033483"/>
    </source>
</evidence>
<comment type="caution">
    <text evidence="3">The sequence shown here is derived from an EMBL/GenBank/DDBJ whole genome shotgun (WGS) entry which is preliminary data.</text>
</comment>
<feature type="signal peptide" evidence="2">
    <location>
        <begin position="1"/>
        <end position="19"/>
    </location>
</feature>
<proteinExistence type="predicted"/>
<evidence type="ECO:0000256" key="1">
    <source>
        <dbReference type="PIRSR" id="PIRSR600250-50"/>
    </source>
</evidence>
<dbReference type="InterPro" id="IPR013320">
    <property type="entry name" value="ConA-like_dom_sf"/>
</dbReference>
<keyword evidence="2" id="KW-0732">Signal</keyword>
<dbReference type="GO" id="GO:0006508">
    <property type="term" value="P:proteolysis"/>
    <property type="evidence" value="ECO:0007669"/>
    <property type="project" value="InterPro"/>
</dbReference>
<evidence type="ECO:0000256" key="2">
    <source>
        <dbReference type="SAM" id="SignalP"/>
    </source>
</evidence>
<dbReference type="InterPro" id="IPR000250">
    <property type="entry name" value="Peptidase_G1"/>
</dbReference>
<keyword evidence="4" id="KW-1185">Reference proteome</keyword>
<dbReference type="InterPro" id="IPR038656">
    <property type="entry name" value="Peptidase_G1_sf"/>
</dbReference>
<accession>A0A0F4ZKW4</accession>
<evidence type="ECO:0000313" key="3">
    <source>
        <dbReference type="EMBL" id="KKA31244.1"/>
    </source>
</evidence>
<dbReference type="Pfam" id="PF01828">
    <property type="entry name" value="Peptidase_A4"/>
    <property type="match status" value="1"/>
</dbReference>
<gene>
    <name evidence="3" type="ORF">TD95_002733</name>
</gene>
<dbReference type="CDD" id="cd13426">
    <property type="entry name" value="Peptidase_G1"/>
    <property type="match status" value="1"/>
</dbReference>
<feature type="active site" description="Proton acceptor" evidence="1">
    <location>
        <position position="196"/>
    </location>
</feature>
<evidence type="ECO:0008006" key="5">
    <source>
        <dbReference type="Google" id="ProtNLM"/>
    </source>
</evidence>
<dbReference type="PANTHER" id="PTHR37536">
    <property type="entry name" value="PUTATIVE (AFU_ORTHOLOGUE AFUA_3G02970)-RELATED"/>
    <property type="match status" value="1"/>
</dbReference>
<protein>
    <recommendedName>
        <fullName evidence="5">Aspergillopepsin-2</fullName>
    </recommendedName>
</protein>
<dbReference type="PANTHER" id="PTHR37536:SF1">
    <property type="entry name" value="ASPERGILLOPEPSIN, PUTAITVE (AFU_ORTHOLOGUE AFUA_7G01200)"/>
    <property type="match status" value="1"/>
</dbReference>
<dbReference type="PRINTS" id="PR00977">
    <property type="entry name" value="SCYTLDPTASE"/>
</dbReference>
<dbReference type="Gene3D" id="2.60.120.700">
    <property type="entry name" value="Peptidase G1"/>
    <property type="match status" value="1"/>
</dbReference>
<feature type="chain" id="PRO_5002482776" description="Aspergillopepsin-2" evidence="2">
    <location>
        <begin position="20"/>
        <end position="259"/>
    </location>
</feature>
<dbReference type="AlphaFoldDB" id="A0A0F4ZKW4"/>
<dbReference type="SUPFAM" id="SSF49899">
    <property type="entry name" value="Concanavalin A-like lectins/glucanases"/>
    <property type="match status" value="1"/>
</dbReference>
<dbReference type="Proteomes" id="UP000033483">
    <property type="component" value="Unassembled WGS sequence"/>
</dbReference>
<dbReference type="EMBL" id="LAEV01000018">
    <property type="protein sequence ID" value="KKA31244.1"/>
    <property type="molecule type" value="Genomic_DNA"/>
</dbReference>
<reference evidence="3 4" key="1">
    <citation type="submission" date="2015-03" db="EMBL/GenBank/DDBJ databases">
        <authorList>
            <person name="Radwan O."/>
            <person name="Al-Naeli F.A."/>
            <person name="Rendon G.A."/>
            <person name="Fields C."/>
        </authorList>
    </citation>
    <scope>NUCLEOTIDE SEQUENCE [LARGE SCALE GENOMIC DNA]</scope>
    <source>
        <strain evidence="3">CR-DP1</strain>
    </source>
</reference>
<name>A0A0F4ZKW4_9PEZI</name>
<dbReference type="GO" id="GO:0070007">
    <property type="term" value="F:glutamic-type endopeptidase activity"/>
    <property type="evidence" value="ECO:0007669"/>
    <property type="project" value="InterPro"/>
</dbReference>
<organism evidence="3 4">
    <name type="scientific">Thielaviopsis punctulata</name>
    <dbReference type="NCBI Taxonomy" id="72032"/>
    <lineage>
        <taxon>Eukaryota</taxon>
        <taxon>Fungi</taxon>
        <taxon>Dikarya</taxon>
        <taxon>Ascomycota</taxon>
        <taxon>Pezizomycotina</taxon>
        <taxon>Sordariomycetes</taxon>
        <taxon>Hypocreomycetidae</taxon>
        <taxon>Microascales</taxon>
        <taxon>Ceratocystidaceae</taxon>
        <taxon>Thielaviopsis</taxon>
    </lineage>
</organism>